<dbReference type="OrthoDB" id="5426165at2759"/>
<gene>
    <name evidence="3" type="ORF">NEUTE1DRAFT_51714</name>
</gene>
<protein>
    <submittedName>
        <fullName evidence="3">Uncharacterized protein</fullName>
    </submittedName>
</protein>
<dbReference type="KEGG" id="nte:NEUTE1DRAFT51714"/>
<feature type="compositionally biased region" description="Polar residues" evidence="1">
    <location>
        <begin position="241"/>
        <end position="253"/>
    </location>
</feature>
<dbReference type="RefSeq" id="XP_009855357.1">
    <property type="nucleotide sequence ID" value="XM_009857055.1"/>
</dbReference>
<evidence type="ECO:0000256" key="1">
    <source>
        <dbReference type="SAM" id="MobiDB-lite"/>
    </source>
</evidence>
<evidence type="ECO:0000313" key="4">
    <source>
        <dbReference type="Proteomes" id="UP000008065"/>
    </source>
</evidence>
<reference evidence="4" key="1">
    <citation type="journal article" date="2011" name="Genetics">
        <title>Massive changes in genome architecture accompany the transition to self-fertility in the filamentous fungus Neurospora tetrasperma.</title>
        <authorList>
            <person name="Ellison C.E."/>
            <person name="Stajich J.E."/>
            <person name="Jacobson D.J."/>
            <person name="Natvig D.O."/>
            <person name="Lapidus A."/>
            <person name="Foster B."/>
            <person name="Aerts A."/>
            <person name="Riley R."/>
            <person name="Lindquist E.A."/>
            <person name="Grigoriev I.V."/>
            <person name="Taylor J.W."/>
        </authorList>
    </citation>
    <scope>NUCLEOTIDE SEQUENCE [LARGE SCALE GENOMIC DNA]</scope>
    <source>
        <strain evidence="4">FGSC 2508 / P0657</strain>
    </source>
</reference>
<keyword evidence="2" id="KW-1133">Transmembrane helix</keyword>
<accession>F8MZX7</accession>
<organism evidence="3 4">
    <name type="scientific">Neurospora tetrasperma (strain FGSC 2508 / ATCC MYA-4615 / P0657)</name>
    <dbReference type="NCBI Taxonomy" id="510951"/>
    <lineage>
        <taxon>Eukaryota</taxon>
        <taxon>Fungi</taxon>
        <taxon>Dikarya</taxon>
        <taxon>Ascomycota</taxon>
        <taxon>Pezizomycotina</taxon>
        <taxon>Sordariomycetes</taxon>
        <taxon>Sordariomycetidae</taxon>
        <taxon>Sordariales</taxon>
        <taxon>Sordariaceae</taxon>
        <taxon>Neurospora</taxon>
    </lineage>
</organism>
<dbReference type="GeneID" id="20828318"/>
<feature type="region of interest" description="Disordered" evidence="1">
    <location>
        <begin position="142"/>
        <end position="177"/>
    </location>
</feature>
<dbReference type="Proteomes" id="UP000008065">
    <property type="component" value="Unassembled WGS sequence"/>
</dbReference>
<keyword evidence="4" id="KW-1185">Reference proteome</keyword>
<dbReference type="PANTHER" id="PTHR40623">
    <property type="entry name" value="INTEGRAL MEMBRANE PROTEIN"/>
    <property type="match status" value="1"/>
</dbReference>
<feature type="transmembrane region" description="Helical" evidence="2">
    <location>
        <begin position="12"/>
        <end position="37"/>
    </location>
</feature>
<keyword evidence="2" id="KW-0472">Membrane</keyword>
<dbReference type="HOGENOM" id="CLU_883051_0_0_1"/>
<dbReference type="PANTHER" id="PTHR40623:SF2">
    <property type="entry name" value="INTEGRAL MEMBRANE PROTEIN"/>
    <property type="match status" value="1"/>
</dbReference>
<feature type="compositionally biased region" description="Polar residues" evidence="1">
    <location>
        <begin position="147"/>
        <end position="160"/>
    </location>
</feature>
<feature type="compositionally biased region" description="Low complexity" evidence="1">
    <location>
        <begin position="260"/>
        <end position="271"/>
    </location>
</feature>
<name>F8MZX7_NEUT8</name>
<proteinExistence type="predicted"/>
<sequence length="316" mass="34528">MAKETFFMSWELWQQMTFALAVAIVAVFCAGLIKLWWTNRIVRKQEILDEEKKARINDMRSTGLRPTSSKRAAASTIPFGVRAIQSGVQVDGIWISRPATPTETKPTSAVTLVYLGAEQQRREKIKGAAGVTTTARSLVTPDGSLLQGLTDSESLESASSGAIPPPIPRDQRHDYPHRHGLRIPHALNEDTLRRLEGQDGGAQSPQRPAVHDIYVPTRNSQRQQEARDGHIGGPTRGDQRGTGSKSGDSYSDSAHQRLPRSGSGRSYNSSSGGEGGERLYEPRGAAGRDVAVGDPFGTPSLQVIYQQHSRRIQSPR</sequence>
<evidence type="ECO:0000313" key="3">
    <source>
        <dbReference type="EMBL" id="EGO52912.1"/>
    </source>
</evidence>
<dbReference type="AlphaFoldDB" id="F8MZX7"/>
<evidence type="ECO:0000256" key="2">
    <source>
        <dbReference type="SAM" id="Phobius"/>
    </source>
</evidence>
<dbReference type="EMBL" id="GL891382">
    <property type="protein sequence ID" value="EGO52912.1"/>
    <property type="molecule type" value="Genomic_DNA"/>
</dbReference>
<dbReference type="VEuPathDB" id="FungiDB:NEUTE1DRAFT_51714"/>
<feature type="region of interest" description="Disordered" evidence="1">
    <location>
        <begin position="196"/>
        <end position="316"/>
    </location>
</feature>
<keyword evidence="2" id="KW-0812">Transmembrane</keyword>